<comment type="caution">
    <text evidence="2">The sequence shown here is derived from an EMBL/GenBank/DDBJ whole genome shotgun (WGS) entry which is preliminary data.</text>
</comment>
<dbReference type="CDD" id="cd06661">
    <property type="entry name" value="GGCT_like"/>
    <property type="match status" value="1"/>
</dbReference>
<dbReference type="InterPro" id="IPR013024">
    <property type="entry name" value="GGCT-like"/>
</dbReference>
<proteinExistence type="predicted"/>
<dbReference type="SUPFAM" id="SSF110857">
    <property type="entry name" value="Gamma-glutamyl cyclotransferase-like"/>
    <property type="match status" value="1"/>
</dbReference>
<name>A0A951PJZ7_9CYAN</name>
<reference evidence="2" key="2">
    <citation type="journal article" date="2022" name="Microbiol. Resour. Announc.">
        <title>Metagenome Sequencing to Explore Phylogenomics of Terrestrial Cyanobacteria.</title>
        <authorList>
            <person name="Ward R.D."/>
            <person name="Stajich J.E."/>
            <person name="Johansen J.R."/>
            <person name="Huntemann M."/>
            <person name="Clum A."/>
            <person name="Foster B."/>
            <person name="Foster B."/>
            <person name="Roux S."/>
            <person name="Palaniappan K."/>
            <person name="Varghese N."/>
            <person name="Mukherjee S."/>
            <person name="Reddy T.B.K."/>
            <person name="Daum C."/>
            <person name="Copeland A."/>
            <person name="Chen I.A."/>
            <person name="Ivanova N.N."/>
            <person name="Kyrpides N.C."/>
            <person name="Shapiro N."/>
            <person name="Eloe-Fadrosh E.A."/>
            <person name="Pietrasiak N."/>
        </authorList>
    </citation>
    <scope>NUCLEOTIDE SEQUENCE</scope>
    <source>
        <strain evidence="2">CPER-KK1</strain>
    </source>
</reference>
<organism evidence="2 3">
    <name type="scientific">Symplocastrum torsivum CPER-KK1</name>
    <dbReference type="NCBI Taxonomy" id="450513"/>
    <lineage>
        <taxon>Bacteria</taxon>
        <taxon>Bacillati</taxon>
        <taxon>Cyanobacteriota</taxon>
        <taxon>Cyanophyceae</taxon>
        <taxon>Oscillatoriophycideae</taxon>
        <taxon>Oscillatoriales</taxon>
        <taxon>Microcoleaceae</taxon>
        <taxon>Symplocastrum</taxon>
    </lineage>
</organism>
<protein>
    <submittedName>
        <fullName evidence="2">Gamma-glutamylcyclotransferase</fullName>
    </submittedName>
</protein>
<reference evidence="2" key="1">
    <citation type="submission" date="2021-05" db="EMBL/GenBank/DDBJ databases">
        <authorList>
            <person name="Pietrasiak N."/>
            <person name="Ward R."/>
            <person name="Stajich J.E."/>
            <person name="Kurbessoian T."/>
        </authorList>
    </citation>
    <scope>NUCLEOTIDE SEQUENCE</scope>
    <source>
        <strain evidence="2">CPER-KK1</strain>
    </source>
</reference>
<dbReference type="EMBL" id="JAHHIF010000006">
    <property type="protein sequence ID" value="MBW4544028.1"/>
    <property type="molecule type" value="Genomic_DNA"/>
</dbReference>
<dbReference type="Proteomes" id="UP000753908">
    <property type="component" value="Unassembled WGS sequence"/>
</dbReference>
<dbReference type="InterPro" id="IPR009288">
    <property type="entry name" value="AIG2-like_dom"/>
</dbReference>
<evidence type="ECO:0000313" key="2">
    <source>
        <dbReference type="EMBL" id="MBW4544028.1"/>
    </source>
</evidence>
<accession>A0A951PJZ7</accession>
<dbReference type="Gene3D" id="3.10.490.10">
    <property type="entry name" value="Gamma-glutamyl cyclotransferase-like"/>
    <property type="match status" value="1"/>
</dbReference>
<evidence type="ECO:0000259" key="1">
    <source>
        <dbReference type="Pfam" id="PF06094"/>
    </source>
</evidence>
<evidence type="ECO:0000313" key="3">
    <source>
        <dbReference type="Proteomes" id="UP000753908"/>
    </source>
</evidence>
<dbReference type="AlphaFoldDB" id="A0A951PJZ7"/>
<sequence>MSNLKVFVYGTLKPGEYNYQRYCEGKVVEEKRAIAFGQLFDLPLGYPAMTPGESPVQGFVLTFSNPAFLDVLDELEDYNPHRTPEENEYIRQQIETYNLSGQSLGLAWVYLMTVEQVQRFGGVLMPSGSWSGYVDTLTP</sequence>
<feature type="domain" description="Gamma-glutamylcyclotransferase AIG2-like" evidence="1">
    <location>
        <begin position="6"/>
        <end position="131"/>
    </location>
</feature>
<dbReference type="Pfam" id="PF06094">
    <property type="entry name" value="GGACT"/>
    <property type="match status" value="1"/>
</dbReference>
<gene>
    <name evidence="2" type="ORF">KME25_06250</name>
</gene>
<dbReference type="InterPro" id="IPR036568">
    <property type="entry name" value="GGCT-like_sf"/>
</dbReference>